<keyword evidence="1" id="KW-0812">Transmembrane</keyword>
<dbReference type="RefSeq" id="WP_195191164.1">
    <property type="nucleotide sequence ID" value="NZ_JADMUL010000011.1"/>
</dbReference>
<protein>
    <submittedName>
        <fullName evidence="2">Uncharacterized protein</fullName>
    </submittedName>
</protein>
<dbReference type="Proteomes" id="UP001220658">
    <property type="component" value="Unassembled WGS sequence"/>
</dbReference>
<dbReference type="EMBL" id="JAQNCK010000009">
    <property type="protein sequence ID" value="MDC0827989.1"/>
    <property type="molecule type" value="Genomic_DNA"/>
</dbReference>
<reference evidence="2" key="1">
    <citation type="submission" date="2023-01" db="EMBL/GenBank/DDBJ databases">
        <title>Human gut microbiome strain richness.</title>
        <authorList>
            <person name="Chen-Liaw A."/>
        </authorList>
    </citation>
    <scope>NUCLEOTIDE SEQUENCE</scope>
    <source>
        <strain evidence="2">D55st1_G4_D55t1_190419</strain>
    </source>
</reference>
<sequence length="70" mass="7331">MDFLSRGMNLISIGVGAFGAVWIIWGIIVLATGLNETNGHSIRDGFLRAIAGALIVAAAAWLTQVDVSFA</sequence>
<proteinExistence type="predicted"/>
<feature type="transmembrane region" description="Helical" evidence="1">
    <location>
        <begin position="46"/>
        <end position="64"/>
    </location>
</feature>
<evidence type="ECO:0000313" key="3">
    <source>
        <dbReference type="Proteomes" id="UP001220658"/>
    </source>
</evidence>
<keyword evidence="1" id="KW-0472">Membrane</keyword>
<evidence type="ECO:0000313" key="2">
    <source>
        <dbReference type="EMBL" id="MDC0827989.1"/>
    </source>
</evidence>
<accession>A0AAW6FTD3</accession>
<dbReference type="AlphaFoldDB" id="A0AAW6FTD3"/>
<comment type="caution">
    <text evidence="2">The sequence shown here is derived from an EMBL/GenBank/DDBJ whole genome shotgun (WGS) entry which is preliminary data.</text>
</comment>
<keyword evidence="1" id="KW-1133">Transmembrane helix</keyword>
<name>A0AAW6FTD3_9FIRM</name>
<organism evidence="2 3">
    <name type="scientific">Faecalitalea cylindroides</name>
    <dbReference type="NCBI Taxonomy" id="39483"/>
    <lineage>
        <taxon>Bacteria</taxon>
        <taxon>Bacillati</taxon>
        <taxon>Bacillota</taxon>
        <taxon>Erysipelotrichia</taxon>
        <taxon>Erysipelotrichales</taxon>
        <taxon>Erysipelotrichaceae</taxon>
        <taxon>Faecalitalea</taxon>
    </lineage>
</organism>
<feature type="transmembrane region" description="Helical" evidence="1">
    <location>
        <begin position="12"/>
        <end position="34"/>
    </location>
</feature>
<evidence type="ECO:0000256" key="1">
    <source>
        <dbReference type="SAM" id="Phobius"/>
    </source>
</evidence>
<gene>
    <name evidence="2" type="ORF">POG00_04605</name>
</gene>